<sequence length="513" mass="56201">MPPIAEHAPGQGRPRSRPCFRWARGRPREFHKRVSSSSGKRGGDVRCDRSLKKAASQPRGGNGSRNRATWSFPKAFYGGSNPRWTTGWTRDCARSIAACVDPGLHGPPPPLELELPAHGELLTFPPLMGLLSQLVASSFVFHHTHSDRHGPHTGGKPWHHDYEPGADEMLVLECAVRRALPRWRSPAGLPNAWDPVRWRHLDVQAQGRGGAPSLPSFPISRALGSAAGHTGRRGVGERRDAPRGPRTVRAGWPPSHRRNRLSLPDAAGKARSCARDLSQRRTSASPSPSRSPAIGGGVPPAGRSVTPASTPLAETGMAGGHRRPSRKRHDTALSHGSWSAPVMFGPSCPLYPPGVYAGIPARGIEDAFAAGDGLPNPRRPSRTHRTATRGRRRDSETAWRRGTAASDRDRAVDAGARRLDREHRAAEHPTGARRGRGTPALGRQRLYPRVRGVAATRRTDRRPVGTPPHAAARHRDLRDRLPGRRSRTERRHAHHRAPHRGSERRSPHPTPWR</sequence>
<dbReference type="Proteomes" id="UP000190637">
    <property type="component" value="Unassembled WGS sequence"/>
</dbReference>
<name>A0A1T4PP23_9ACTN</name>
<evidence type="ECO:0000313" key="2">
    <source>
        <dbReference type="EMBL" id="SJZ93282.1"/>
    </source>
</evidence>
<feature type="compositionally biased region" description="Low complexity" evidence="1">
    <location>
        <begin position="280"/>
        <end position="292"/>
    </location>
</feature>
<feature type="compositionally biased region" description="Basic and acidic residues" evidence="1">
    <location>
        <begin position="41"/>
        <end position="51"/>
    </location>
</feature>
<dbReference type="STRING" id="1122192.SAMN02745673_01924"/>
<organism evidence="2 3">
    <name type="scientific">Marinactinospora thermotolerans DSM 45154</name>
    <dbReference type="NCBI Taxonomy" id="1122192"/>
    <lineage>
        <taxon>Bacteria</taxon>
        <taxon>Bacillati</taxon>
        <taxon>Actinomycetota</taxon>
        <taxon>Actinomycetes</taxon>
        <taxon>Streptosporangiales</taxon>
        <taxon>Nocardiopsidaceae</taxon>
        <taxon>Marinactinospora</taxon>
    </lineage>
</organism>
<proteinExistence type="predicted"/>
<protein>
    <submittedName>
        <fullName evidence="2">Uncharacterized protein</fullName>
    </submittedName>
</protein>
<feature type="compositionally biased region" description="Basic and acidic residues" evidence="1">
    <location>
        <begin position="473"/>
        <end position="482"/>
    </location>
</feature>
<dbReference type="EMBL" id="FUWS01000004">
    <property type="protein sequence ID" value="SJZ93282.1"/>
    <property type="molecule type" value="Genomic_DNA"/>
</dbReference>
<feature type="region of interest" description="Disordered" evidence="1">
    <location>
        <begin position="368"/>
        <end position="513"/>
    </location>
</feature>
<feature type="compositionally biased region" description="Basic and acidic residues" evidence="1">
    <location>
        <begin position="234"/>
        <end position="243"/>
    </location>
</feature>
<feature type="region of interest" description="Disordered" evidence="1">
    <location>
        <begin position="1"/>
        <end position="70"/>
    </location>
</feature>
<reference evidence="2 3" key="1">
    <citation type="submission" date="2017-02" db="EMBL/GenBank/DDBJ databases">
        <authorList>
            <person name="Peterson S.W."/>
        </authorList>
    </citation>
    <scope>NUCLEOTIDE SEQUENCE [LARGE SCALE GENOMIC DNA]</scope>
    <source>
        <strain evidence="2 3">DSM 45154</strain>
    </source>
</reference>
<feature type="region of interest" description="Disordered" evidence="1">
    <location>
        <begin position="206"/>
        <end position="334"/>
    </location>
</feature>
<gene>
    <name evidence="2" type="ORF">SAMN02745673_01924</name>
</gene>
<evidence type="ECO:0000313" key="3">
    <source>
        <dbReference type="Proteomes" id="UP000190637"/>
    </source>
</evidence>
<keyword evidence="3" id="KW-1185">Reference proteome</keyword>
<evidence type="ECO:0000256" key="1">
    <source>
        <dbReference type="SAM" id="MobiDB-lite"/>
    </source>
</evidence>
<feature type="compositionally biased region" description="Basic and acidic residues" evidence="1">
    <location>
        <begin position="406"/>
        <end position="427"/>
    </location>
</feature>
<feature type="compositionally biased region" description="Basic residues" evidence="1">
    <location>
        <begin position="483"/>
        <end position="499"/>
    </location>
</feature>
<accession>A0A1T4PP23</accession>
<feature type="compositionally biased region" description="Basic residues" evidence="1">
    <location>
        <begin position="14"/>
        <end position="34"/>
    </location>
</feature>
<dbReference type="AlphaFoldDB" id="A0A1T4PP23"/>
<feature type="compositionally biased region" description="Basic residues" evidence="1">
    <location>
        <begin position="320"/>
        <end position="329"/>
    </location>
</feature>
<feature type="compositionally biased region" description="Basic residues" evidence="1">
    <location>
        <begin position="379"/>
        <end position="392"/>
    </location>
</feature>